<feature type="transmembrane region" description="Helical" evidence="8">
    <location>
        <begin position="149"/>
        <end position="173"/>
    </location>
</feature>
<dbReference type="PROSITE" id="PS50928">
    <property type="entry name" value="ABC_TM1"/>
    <property type="match status" value="1"/>
</dbReference>
<feature type="transmembrane region" description="Helical" evidence="8">
    <location>
        <begin position="194"/>
        <end position="218"/>
    </location>
</feature>
<proteinExistence type="inferred from homology"/>
<evidence type="ECO:0000256" key="6">
    <source>
        <dbReference type="ARBA" id="ARBA00022989"/>
    </source>
</evidence>
<evidence type="ECO:0000256" key="3">
    <source>
        <dbReference type="ARBA" id="ARBA00022448"/>
    </source>
</evidence>
<gene>
    <name evidence="10" type="ORF">MKI86_22590</name>
</gene>
<keyword evidence="4" id="KW-1003">Cell membrane</keyword>
<accession>A0ABT0CTJ4</accession>
<keyword evidence="5 8" id="KW-0812">Transmembrane</keyword>
<dbReference type="Pfam" id="PF00528">
    <property type="entry name" value="BPD_transp_1"/>
    <property type="match status" value="1"/>
</dbReference>
<feature type="transmembrane region" description="Helical" evidence="8">
    <location>
        <begin position="28"/>
        <end position="49"/>
    </location>
</feature>
<feature type="transmembrane region" description="Helical" evidence="8">
    <location>
        <begin position="82"/>
        <end position="104"/>
    </location>
</feature>
<dbReference type="Gene3D" id="1.10.3720.10">
    <property type="entry name" value="MetI-like"/>
    <property type="match status" value="1"/>
</dbReference>
<evidence type="ECO:0000256" key="7">
    <source>
        <dbReference type="ARBA" id="ARBA00023136"/>
    </source>
</evidence>
<evidence type="ECO:0000313" key="10">
    <source>
        <dbReference type="EMBL" id="MCJ8151925.1"/>
    </source>
</evidence>
<feature type="transmembrane region" description="Helical" evidence="8">
    <location>
        <begin position="251"/>
        <end position="276"/>
    </location>
</feature>
<keyword evidence="6 8" id="KW-1133">Transmembrane helix</keyword>
<dbReference type="PANTHER" id="PTHR43848">
    <property type="entry name" value="PUTRESCINE TRANSPORT SYSTEM PERMEASE PROTEIN POTI"/>
    <property type="match status" value="1"/>
</dbReference>
<reference evidence="10 11" key="1">
    <citation type="submission" date="2022-02" db="EMBL/GenBank/DDBJ databases">
        <title>Shinella B3.7 sp. nov., isolated from Sediment (Zhairuo Island).</title>
        <authorList>
            <person name="Chen G."/>
        </authorList>
    </citation>
    <scope>NUCLEOTIDE SEQUENCE [LARGE SCALE GENOMIC DNA]</scope>
    <source>
        <strain evidence="10 11">B3.7</strain>
        <plasmid evidence="10">unnamed</plasmid>
    </source>
</reference>
<comment type="caution">
    <text evidence="10">The sequence shown here is derived from an EMBL/GenBank/DDBJ whole genome shotgun (WGS) entry which is preliminary data.</text>
</comment>
<evidence type="ECO:0000259" key="9">
    <source>
        <dbReference type="PROSITE" id="PS50928"/>
    </source>
</evidence>
<keyword evidence="10" id="KW-0614">Plasmid</keyword>
<dbReference type="EMBL" id="JAKVIN010000013">
    <property type="protein sequence ID" value="MCJ8151925.1"/>
    <property type="molecule type" value="Genomic_DNA"/>
</dbReference>
<evidence type="ECO:0000256" key="2">
    <source>
        <dbReference type="ARBA" id="ARBA00007069"/>
    </source>
</evidence>
<evidence type="ECO:0000256" key="1">
    <source>
        <dbReference type="ARBA" id="ARBA00004651"/>
    </source>
</evidence>
<comment type="subcellular location">
    <subcellularLocation>
        <location evidence="1 8">Cell membrane</location>
        <topology evidence="1 8">Multi-pass membrane protein</topology>
    </subcellularLocation>
</comment>
<dbReference type="InterPro" id="IPR051789">
    <property type="entry name" value="Bact_Polyamine_Transport"/>
</dbReference>
<dbReference type="InterPro" id="IPR035906">
    <property type="entry name" value="MetI-like_sf"/>
</dbReference>
<evidence type="ECO:0000256" key="8">
    <source>
        <dbReference type="RuleBase" id="RU363032"/>
    </source>
</evidence>
<dbReference type="Proteomes" id="UP001201844">
    <property type="component" value="Unassembled WGS sequence"/>
</dbReference>
<name>A0ABT0CTJ4_9HYPH</name>
<evidence type="ECO:0000313" key="11">
    <source>
        <dbReference type="Proteomes" id="UP001201844"/>
    </source>
</evidence>
<sequence>MSTIVQAESVPATRISRRNNQGNAWSRIARFCGFFALALIYIPVVWLGIMSVSAEPLSGRPYPMTFNHYELLFANTNWHAPFLNSILLGLTVSVACMICGTFVARSIVALARPGPVVMMAVLPLFVPGLTIGAALFVLLRTVLDLRLGFWSLFIAHMVWAFPFALLLILIVMLRFDRRLIQAAEDLGAKPFRRFVDIELPLLMPGVSGAGIFSFLLSFNELLRSTFLRGTETTMPIYNWAMASAQQSQVPIVFSLSTLILLVTLPTMAAIFLFLFARPKA</sequence>
<keyword evidence="3 8" id="KW-0813">Transport</keyword>
<dbReference type="RefSeq" id="WP_241605570.1">
    <property type="nucleotide sequence ID" value="NZ_JAKVIN010000013.1"/>
</dbReference>
<comment type="similarity">
    <text evidence="2">Belongs to the binding-protein-dependent transport system permease family. CysTW subfamily.</text>
</comment>
<evidence type="ECO:0000256" key="5">
    <source>
        <dbReference type="ARBA" id="ARBA00022692"/>
    </source>
</evidence>
<protein>
    <recommendedName>
        <fullName evidence="9">ABC transmembrane type-1 domain-containing protein</fullName>
    </recommendedName>
</protein>
<geneLocation type="plasmid" evidence="10">
    <name>unnamed</name>
</geneLocation>
<feature type="domain" description="ABC transmembrane type-1" evidence="9">
    <location>
        <begin position="82"/>
        <end position="270"/>
    </location>
</feature>
<dbReference type="PANTHER" id="PTHR43848:SF2">
    <property type="entry name" value="PUTRESCINE TRANSPORT SYSTEM PERMEASE PROTEIN POTI"/>
    <property type="match status" value="1"/>
</dbReference>
<evidence type="ECO:0000256" key="4">
    <source>
        <dbReference type="ARBA" id="ARBA00022475"/>
    </source>
</evidence>
<dbReference type="CDD" id="cd06261">
    <property type="entry name" value="TM_PBP2"/>
    <property type="match status" value="1"/>
</dbReference>
<dbReference type="SUPFAM" id="SSF161098">
    <property type="entry name" value="MetI-like"/>
    <property type="match status" value="1"/>
</dbReference>
<keyword evidence="7 8" id="KW-0472">Membrane</keyword>
<organism evidence="10 11">
    <name type="scientific">Shinella sedimenti</name>
    <dbReference type="NCBI Taxonomy" id="2919913"/>
    <lineage>
        <taxon>Bacteria</taxon>
        <taxon>Pseudomonadati</taxon>
        <taxon>Pseudomonadota</taxon>
        <taxon>Alphaproteobacteria</taxon>
        <taxon>Hyphomicrobiales</taxon>
        <taxon>Rhizobiaceae</taxon>
        <taxon>Shinella</taxon>
    </lineage>
</organism>
<keyword evidence="11" id="KW-1185">Reference proteome</keyword>
<feature type="transmembrane region" description="Helical" evidence="8">
    <location>
        <begin position="116"/>
        <end position="143"/>
    </location>
</feature>
<dbReference type="InterPro" id="IPR000515">
    <property type="entry name" value="MetI-like"/>
</dbReference>